<comment type="caution">
    <text evidence="2">The sequence shown here is derived from an EMBL/GenBank/DDBJ whole genome shotgun (WGS) entry which is preliminary data.</text>
</comment>
<protein>
    <submittedName>
        <fullName evidence="2">Uncharacterized protein</fullName>
    </submittedName>
</protein>
<reference evidence="2 3" key="1">
    <citation type="journal article" date="2023" name="Proc. Natl. Acad. Sci. U.S.A.">
        <title>A global phylogenomic analysis of the shiitake genus Lentinula.</title>
        <authorList>
            <person name="Sierra-Patev S."/>
            <person name="Min B."/>
            <person name="Naranjo-Ortiz M."/>
            <person name="Looney B."/>
            <person name="Konkel Z."/>
            <person name="Slot J.C."/>
            <person name="Sakamoto Y."/>
            <person name="Steenwyk J.L."/>
            <person name="Rokas A."/>
            <person name="Carro J."/>
            <person name="Camarero S."/>
            <person name="Ferreira P."/>
            <person name="Molpeceres G."/>
            <person name="Ruiz-Duenas F.J."/>
            <person name="Serrano A."/>
            <person name="Henrissat B."/>
            <person name="Drula E."/>
            <person name="Hughes K.W."/>
            <person name="Mata J.L."/>
            <person name="Ishikawa N.K."/>
            <person name="Vargas-Isla R."/>
            <person name="Ushijima S."/>
            <person name="Smith C.A."/>
            <person name="Donoghue J."/>
            <person name="Ahrendt S."/>
            <person name="Andreopoulos W."/>
            <person name="He G."/>
            <person name="LaButti K."/>
            <person name="Lipzen A."/>
            <person name="Ng V."/>
            <person name="Riley R."/>
            <person name="Sandor L."/>
            <person name="Barry K."/>
            <person name="Martinez A.T."/>
            <person name="Xiao Y."/>
            <person name="Gibbons J.G."/>
            <person name="Terashima K."/>
            <person name="Grigoriev I.V."/>
            <person name="Hibbett D."/>
        </authorList>
    </citation>
    <scope>NUCLEOTIDE SEQUENCE [LARGE SCALE GENOMIC DNA]</scope>
    <source>
        <strain evidence="2 3">TFB7810</strain>
    </source>
</reference>
<dbReference type="AlphaFoldDB" id="A0A9W8P3H5"/>
<feature type="compositionally biased region" description="Basic residues" evidence="1">
    <location>
        <begin position="165"/>
        <end position="191"/>
    </location>
</feature>
<gene>
    <name evidence="2" type="ORF">DFH05DRAFT_1483715</name>
</gene>
<sequence>MSSPTQSEASNPIQAFFERYGSFDYDPAGETMPQFWKLCDLYNWDRDSDEREEALTEIRDAIAQQFNAFYGSDVESLNGWHNLYRALQIADIPDTVQGCKDMIETIHVNICDLVDHKEDVPQKHSTEDELAEYSRRTGKIYPRENAYAGGLLRFLLRQITGEYHGKRRDRGQQRGGRKGRQGSKRHRRGQH</sequence>
<keyword evidence="3" id="KW-1185">Reference proteome</keyword>
<organism evidence="2 3">
    <name type="scientific">Lentinula detonsa</name>
    <dbReference type="NCBI Taxonomy" id="2804962"/>
    <lineage>
        <taxon>Eukaryota</taxon>
        <taxon>Fungi</taxon>
        <taxon>Dikarya</taxon>
        <taxon>Basidiomycota</taxon>
        <taxon>Agaricomycotina</taxon>
        <taxon>Agaricomycetes</taxon>
        <taxon>Agaricomycetidae</taxon>
        <taxon>Agaricales</taxon>
        <taxon>Marasmiineae</taxon>
        <taxon>Omphalotaceae</taxon>
        <taxon>Lentinula</taxon>
    </lineage>
</organism>
<accession>A0A9W8P3H5</accession>
<name>A0A9W8P3H5_9AGAR</name>
<feature type="region of interest" description="Disordered" evidence="1">
    <location>
        <begin position="163"/>
        <end position="191"/>
    </location>
</feature>
<dbReference type="EMBL" id="JANVFU010000004">
    <property type="protein sequence ID" value="KAJ3746104.1"/>
    <property type="molecule type" value="Genomic_DNA"/>
</dbReference>
<proteinExistence type="predicted"/>
<dbReference type="PANTHER" id="PTHR38846">
    <property type="entry name" value="C3H1-TYPE DOMAIN-CONTAINING PROTEIN"/>
    <property type="match status" value="1"/>
</dbReference>
<dbReference type="PANTHER" id="PTHR38846:SF1">
    <property type="entry name" value="C3H1-TYPE DOMAIN-CONTAINING PROTEIN"/>
    <property type="match status" value="1"/>
</dbReference>
<evidence type="ECO:0000313" key="2">
    <source>
        <dbReference type="EMBL" id="KAJ3746104.1"/>
    </source>
</evidence>
<evidence type="ECO:0000313" key="3">
    <source>
        <dbReference type="Proteomes" id="UP001142393"/>
    </source>
</evidence>
<evidence type="ECO:0000256" key="1">
    <source>
        <dbReference type="SAM" id="MobiDB-lite"/>
    </source>
</evidence>
<dbReference type="Proteomes" id="UP001142393">
    <property type="component" value="Unassembled WGS sequence"/>
</dbReference>